<dbReference type="AlphaFoldDB" id="A0A4V1AXZ1"/>
<keyword evidence="4 7" id="KW-0812">Transmembrane</keyword>
<accession>A0A4V1AXZ1</accession>
<dbReference type="Pfam" id="PF03631">
    <property type="entry name" value="Virul_fac_BrkB"/>
    <property type="match status" value="1"/>
</dbReference>
<dbReference type="NCBIfam" id="NF002457">
    <property type="entry name" value="PRK01637.1"/>
    <property type="match status" value="1"/>
</dbReference>
<dbReference type="EMBL" id="CP038145">
    <property type="protein sequence ID" value="QBQ63550.1"/>
    <property type="molecule type" value="Genomic_DNA"/>
</dbReference>
<feature type="transmembrane region" description="Helical" evidence="7">
    <location>
        <begin position="229"/>
        <end position="247"/>
    </location>
</feature>
<keyword evidence="3" id="KW-0997">Cell inner membrane</keyword>
<dbReference type="NCBIfam" id="TIGR00765">
    <property type="entry name" value="yihY_not_rbn"/>
    <property type="match status" value="1"/>
</dbReference>
<feature type="transmembrane region" description="Helical" evidence="7">
    <location>
        <begin position="173"/>
        <end position="190"/>
    </location>
</feature>
<name>A0A4V1AXZ1_9PAST</name>
<evidence type="ECO:0000256" key="2">
    <source>
        <dbReference type="ARBA" id="ARBA00022475"/>
    </source>
</evidence>
<dbReference type="InterPro" id="IPR023679">
    <property type="entry name" value="UPF0761_bac"/>
</dbReference>
<dbReference type="PANTHER" id="PTHR30213:SF0">
    <property type="entry name" value="UPF0761 MEMBRANE PROTEIN YIHY"/>
    <property type="match status" value="1"/>
</dbReference>
<comment type="similarity">
    <text evidence="7">Belongs to the UPF0761 family.</text>
</comment>
<reference evidence="8 9" key="1">
    <citation type="submission" date="2019-03" db="EMBL/GenBank/DDBJ databases">
        <authorList>
            <person name="Che Y."/>
            <person name="Zhou L."/>
        </authorList>
    </citation>
    <scope>NUCLEOTIDE SEQUENCE [LARGE SCALE GENOMIC DNA]</scope>
    <source>
        <strain evidence="8 9">AIFJ1607</strain>
    </source>
</reference>
<evidence type="ECO:0000256" key="5">
    <source>
        <dbReference type="ARBA" id="ARBA00022989"/>
    </source>
</evidence>
<keyword evidence="2 7" id="KW-1003">Cell membrane</keyword>
<dbReference type="GO" id="GO:0005886">
    <property type="term" value="C:plasma membrane"/>
    <property type="evidence" value="ECO:0007669"/>
    <property type="project" value="UniProtKB-SubCell"/>
</dbReference>
<protein>
    <recommendedName>
        <fullName evidence="7">UPF0761 membrane protein EXH44_04510</fullName>
    </recommendedName>
</protein>
<organism evidence="8 9">
    <name type="scientific">Actinobacillus indolicus</name>
    <dbReference type="NCBI Taxonomy" id="51049"/>
    <lineage>
        <taxon>Bacteria</taxon>
        <taxon>Pseudomonadati</taxon>
        <taxon>Pseudomonadota</taxon>
        <taxon>Gammaproteobacteria</taxon>
        <taxon>Pasteurellales</taxon>
        <taxon>Pasteurellaceae</taxon>
        <taxon>Actinobacillus</taxon>
    </lineage>
</organism>
<feature type="transmembrane region" description="Helical" evidence="7">
    <location>
        <begin position="202"/>
        <end position="223"/>
    </location>
</feature>
<proteinExistence type="inferred from homology"/>
<keyword evidence="6 7" id="KW-0472">Membrane</keyword>
<feature type="transmembrane region" description="Helical" evidence="7">
    <location>
        <begin position="128"/>
        <end position="153"/>
    </location>
</feature>
<dbReference type="RefSeq" id="WP_162856457.1">
    <property type="nucleotide sequence ID" value="NZ_CP038145.1"/>
</dbReference>
<evidence type="ECO:0000256" key="4">
    <source>
        <dbReference type="ARBA" id="ARBA00022692"/>
    </source>
</evidence>
<dbReference type="KEGG" id="aio:EXH44_04510"/>
<comment type="subcellular location">
    <subcellularLocation>
        <location evidence="1 7">Cell membrane</location>
        <topology evidence="1 7">Multi-pass membrane protein</topology>
    </subcellularLocation>
</comment>
<evidence type="ECO:0000313" key="9">
    <source>
        <dbReference type="Proteomes" id="UP000294444"/>
    </source>
</evidence>
<keyword evidence="9" id="KW-1185">Reference proteome</keyword>
<sequence>MAQLLFFLKLFVYRFQQNKIAIYSGYLTYTSLLSLVPLIMVVFSIFTLLPIFEQATTQLKELVYDNFAPSAGDMVQQYLEMFVDNSKKMGIISIIGLVVVAVMLISSIDNAFNEIWHNTKKRPTILSFGIYLAVLIFGPLFAGASIAISSYIFSLEMFSQDGLFSFSHHLLQFVPFLLTWLMFTLTYLIVPNTKVKFKHATLGALFAGVFFTLGKQIFIWYIATFPSYQAIYGALATIPIMIVWIHLSWRVVLLGGQFASVLKDMEMIKAGELANPLTENRE</sequence>
<feature type="transmembrane region" description="Helical" evidence="7">
    <location>
        <begin position="20"/>
        <end position="52"/>
    </location>
</feature>
<dbReference type="InterPro" id="IPR017039">
    <property type="entry name" value="Virul_fac_BrkB"/>
</dbReference>
<gene>
    <name evidence="8" type="ORF">EXH44_04510</name>
</gene>
<feature type="transmembrane region" description="Helical" evidence="7">
    <location>
        <begin position="89"/>
        <end position="108"/>
    </location>
</feature>
<evidence type="ECO:0000256" key="3">
    <source>
        <dbReference type="ARBA" id="ARBA00022519"/>
    </source>
</evidence>
<evidence type="ECO:0000256" key="7">
    <source>
        <dbReference type="HAMAP-Rule" id="MF_00672"/>
    </source>
</evidence>
<evidence type="ECO:0000256" key="6">
    <source>
        <dbReference type="ARBA" id="ARBA00023136"/>
    </source>
</evidence>
<dbReference type="PANTHER" id="PTHR30213">
    <property type="entry name" value="INNER MEMBRANE PROTEIN YHJD"/>
    <property type="match status" value="1"/>
</dbReference>
<evidence type="ECO:0000256" key="1">
    <source>
        <dbReference type="ARBA" id="ARBA00004651"/>
    </source>
</evidence>
<dbReference type="HAMAP" id="MF_00672">
    <property type="entry name" value="UPF0761"/>
    <property type="match status" value="1"/>
</dbReference>
<dbReference type="PIRSF" id="PIRSF035875">
    <property type="entry name" value="RNase_BN"/>
    <property type="match status" value="1"/>
</dbReference>
<evidence type="ECO:0000313" key="8">
    <source>
        <dbReference type="EMBL" id="QBQ63550.1"/>
    </source>
</evidence>
<keyword evidence="5 7" id="KW-1133">Transmembrane helix</keyword>
<dbReference type="Proteomes" id="UP000294444">
    <property type="component" value="Chromosome"/>
</dbReference>